<feature type="chain" id="PRO_5045818499" description="TonB-dependent receptor" evidence="1">
    <location>
        <begin position="24"/>
        <end position="65"/>
    </location>
</feature>
<proteinExistence type="predicted"/>
<keyword evidence="3" id="KW-1185">Reference proteome</keyword>
<evidence type="ECO:0000256" key="1">
    <source>
        <dbReference type="SAM" id="SignalP"/>
    </source>
</evidence>
<organism evidence="2 3">
    <name type="scientific">Maribacter litopenaei</name>
    <dbReference type="NCBI Taxonomy" id="2976127"/>
    <lineage>
        <taxon>Bacteria</taxon>
        <taxon>Pseudomonadati</taxon>
        <taxon>Bacteroidota</taxon>
        <taxon>Flavobacteriia</taxon>
        <taxon>Flavobacteriales</taxon>
        <taxon>Flavobacteriaceae</taxon>
        <taxon>Maribacter</taxon>
    </lineage>
</organism>
<feature type="signal peptide" evidence="1">
    <location>
        <begin position="1"/>
        <end position="23"/>
    </location>
</feature>
<gene>
    <name evidence="2" type="ORF">NYZ99_20150</name>
</gene>
<evidence type="ECO:0008006" key="4">
    <source>
        <dbReference type="Google" id="ProtNLM"/>
    </source>
</evidence>
<dbReference type="RefSeq" id="WP_260572845.1">
    <property type="nucleotide sequence ID" value="NZ_CP104205.1"/>
</dbReference>
<reference evidence="2" key="1">
    <citation type="submission" date="2022-09" db="EMBL/GenBank/DDBJ databases">
        <title>Maribacter litopenaei sp. nov., isolated from the intestinal tract of the Pacific White Shrimp, Litopenaeus vannamei.</title>
        <authorList>
            <person name="Kim S.Y."/>
            <person name="Hwang C.Y."/>
        </authorList>
    </citation>
    <scope>NUCLEOTIDE SEQUENCE</scope>
    <source>
        <strain evidence="2">HL-LV01</strain>
    </source>
</reference>
<sequence>MIKSRIRSIFLVGFFVLPMTILAQQKDSTTVVKKEELSLKQVENDSATLQAEQVIDLSAVDSIPR</sequence>
<protein>
    <recommendedName>
        <fullName evidence="4">TonB-dependent receptor</fullName>
    </recommendedName>
</protein>
<evidence type="ECO:0000313" key="2">
    <source>
        <dbReference type="EMBL" id="UWX54993.1"/>
    </source>
</evidence>
<evidence type="ECO:0000313" key="3">
    <source>
        <dbReference type="Proteomes" id="UP001059209"/>
    </source>
</evidence>
<dbReference type="Proteomes" id="UP001059209">
    <property type="component" value="Chromosome"/>
</dbReference>
<keyword evidence="1" id="KW-0732">Signal</keyword>
<name>A0ABY5Y7Y5_9FLAO</name>
<accession>A0ABY5Y7Y5</accession>
<dbReference type="EMBL" id="CP104205">
    <property type="protein sequence ID" value="UWX54993.1"/>
    <property type="molecule type" value="Genomic_DNA"/>
</dbReference>